<dbReference type="RefSeq" id="WP_171642913.1">
    <property type="nucleotide sequence ID" value="NZ_WHOA01000072.1"/>
</dbReference>
<comment type="similarity">
    <text evidence="1">Belongs to the Gfo/Idh/MocA family.</text>
</comment>
<keyword evidence="5" id="KW-1185">Reference proteome</keyword>
<feature type="domain" description="Gfo/Idh/MocA-like oxidoreductase C-terminal" evidence="3">
    <location>
        <begin position="138"/>
        <end position="371"/>
    </location>
</feature>
<dbReference type="SUPFAM" id="SSF51735">
    <property type="entry name" value="NAD(P)-binding Rossmann-fold domains"/>
    <property type="match status" value="1"/>
</dbReference>
<dbReference type="SUPFAM" id="SSF55347">
    <property type="entry name" value="Glyceraldehyde-3-phosphate dehydrogenase-like, C-terminal domain"/>
    <property type="match status" value="1"/>
</dbReference>
<dbReference type="InterPro" id="IPR004104">
    <property type="entry name" value="Gfo/Idh/MocA-like_OxRdtase_C"/>
</dbReference>
<dbReference type="InterPro" id="IPR036291">
    <property type="entry name" value="NAD(P)-bd_dom_sf"/>
</dbReference>
<dbReference type="Proteomes" id="UP000616779">
    <property type="component" value="Unassembled WGS sequence"/>
</dbReference>
<organism evidence="4 5">
    <name type="scientific">Paenibacillus phytorum</name>
    <dbReference type="NCBI Taxonomy" id="2654977"/>
    <lineage>
        <taxon>Bacteria</taxon>
        <taxon>Bacillati</taxon>
        <taxon>Bacillota</taxon>
        <taxon>Bacilli</taxon>
        <taxon>Bacillales</taxon>
        <taxon>Paenibacillaceae</taxon>
        <taxon>Paenibacillus</taxon>
    </lineage>
</organism>
<dbReference type="Pfam" id="PF01408">
    <property type="entry name" value="GFO_IDH_MocA"/>
    <property type="match status" value="1"/>
</dbReference>
<dbReference type="Gene3D" id="3.40.50.720">
    <property type="entry name" value="NAD(P)-binding Rossmann-like Domain"/>
    <property type="match status" value="1"/>
</dbReference>
<evidence type="ECO:0000313" key="4">
    <source>
        <dbReference type="EMBL" id="NOU71591.1"/>
    </source>
</evidence>
<accession>A0ABX1XSV8</accession>
<sequence length="423" mass="47728">MISAILIGAGVRGTRAYAPYALKHPHELQFLAVAEIDTYRRERFAKQHGIAVNEQYTTWKSLLAGPKRADLALICTQDNDHVEPALQALRQGYHVMLEKPMSPKPEETLALAEEAERLGKSLFVCHVLRYTPYFQTVKKLLSEGRIGTVMSIQWNENVGYWHQAHSYVRGNWRNEAQSSPMLLAKCCHDLDLIQWLVGDNCQLISSFGNLSYFNQEHAPEGSTERCTDGCAVEADCPYSALKWYYNEKDTWPHNAVSPEPKLDQRWKAITEGPYGKCVYRCDNDVVDHQVVNLQFQGGATVSFTMSAFTNESSRTFKIMGTLGEIRGHLEKNEIEIRMYSGQNEQIVPPKLDGGHSGGDYGMIRDVVRLISNPSTSGISHGIVSAYSHMVVFAAEQSRITGKTVVFEDYLLDIRERARQIHLI</sequence>
<evidence type="ECO:0000259" key="3">
    <source>
        <dbReference type="Pfam" id="PF02894"/>
    </source>
</evidence>
<dbReference type="PANTHER" id="PTHR43377">
    <property type="entry name" value="BILIVERDIN REDUCTASE A"/>
    <property type="match status" value="1"/>
</dbReference>
<reference evidence="4 5" key="1">
    <citation type="submission" date="2019-10" db="EMBL/GenBank/DDBJ databases">
        <title>Description of Paenibacillus terrestris sp. nov.</title>
        <authorList>
            <person name="Carlier A."/>
            <person name="Qi S."/>
        </authorList>
    </citation>
    <scope>NUCLEOTIDE SEQUENCE [LARGE SCALE GENOMIC DNA]</scope>
    <source>
        <strain evidence="4 5">LMG 31458</strain>
    </source>
</reference>
<dbReference type="PANTHER" id="PTHR43377:SF2">
    <property type="entry name" value="BINDING ROSSMANN FOLD OXIDOREDUCTASE, PUTATIVE (AFU_ORTHOLOGUE AFUA_4G00560)-RELATED"/>
    <property type="match status" value="1"/>
</dbReference>
<name>A0ABX1XSV8_9BACL</name>
<evidence type="ECO:0000256" key="1">
    <source>
        <dbReference type="ARBA" id="ARBA00010928"/>
    </source>
</evidence>
<dbReference type="InterPro" id="IPR000683">
    <property type="entry name" value="Gfo/Idh/MocA-like_OxRdtase_N"/>
</dbReference>
<evidence type="ECO:0000313" key="5">
    <source>
        <dbReference type="Proteomes" id="UP000616779"/>
    </source>
</evidence>
<feature type="domain" description="Gfo/Idh/MocA-like oxidoreductase N-terminal" evidence="2">
    <location>
        <begin position="5"/>
        <end position="125"/>
    </location>
</feature>
<dbReference type="Pfam" id="PF02894">
    <property type="entry name" value="GFO_IDH_MocA_C"/>
    <property type="match status" value="1"/>
</dbReference>
<gene>
    <name evidence="4" type="ORF">GC098_09175</name>
</gene>
<dbReference type="Gene3D" id="3.30.360.10">
    <property type="entry name" value="Dihydrodipicolinate Reductase, domain 2"/>
    <property type="match status" value="1"/>
</dbReference>
<evidence type="ECO:0000259" key="2">
    <source>
        <dbReference type="Pfam" id="PF01408"/>
    </source>
</evidence>
<dbReference type="InterPro" id="IPR051450">
    <property type="entry name" value="Gfo/Idh/MocA_Oxidoreductases"/>
</dbReference>
<proteinExistence type="inferred from homology"/>
<comment type="caution">
    <text evidence="4">The sequence shown here is derived from an EMBL/GenBank/DDBJ whole genome shotgun (WGS) entry which is preliminary data.</text>
</comment>
<protein>
    <submittedName>
        <fullName evidence="4">Gfo/Idh/MocA family oxidoreductase</fullName>
    </submittedName>
</protein>
<dbReference type="EMBL" id="WHOA01000072">
    <property type="protein sequence ID" value="NOU71591.1"/>
    <property type="molecule type" value="Genomic_DNA"/>
</dbReference>